<dbReference type="EMBL" id="JAUKTR010000004">
    <property type="protein sequence ID" value="MDO1559874.1"/>
    <property type="molecule type" value="Genomic_DNA"/>
</dbReference>
<gene>
    <name evidence="3" type="ORF">Q0812_10600</name>
</gene>
<keyword evidence="1" id="KW-0472">Membrane</keyword>
<feature type="domain" description="DUF4126" evidence="2">
    <location>
        <begin position="36"/>
        <end position="209"/>
    </location>
</feature>
<keyword evidence="1" id="KW-1133">Transmembrane helix</keyword>
<name>A0ABT8SMS8_9CAUL</name>
<proteinExistence type="predicted"/>
<organism evidence="3 4">
    <name type="scientific">Peiella sedimenti</name>
    <dbReference type="NCBI Taxonomy" id="3061083"/>
    <lineage>
        <taxon>Bacteria</taxon>
        <taxon>Pseudomonadati</taxon>
        <taxon>Pseudomonadota</taxon>
        <taxon>Alphaproteobacteria</taxon>
        <taxon>Caulobacterales</taxon>
        <taxon>Caulobacteraceae</taxon>
        <taxon>Peiella</taxon>
    </lineage>
</organism>
<dbReference type="InterPro" id="IPR025196">
    <property type="entry name" value="DUF4126"/>
</dbReference>
<comment type="caution">
    <text evidence="3">The sequence shown here is derived from an EMBL/GenBank/DDBJ whole genome shotgun (WGS) entry which is preliminary data.</text>
</comment>
<dbReference type="RefSeq" id="WP_302110306.1">
    <property type="nucleotide sequence ID" value="NZ_JAUKTR010000004.1"/>
</dbReference>
<dbReference type="Pfam" id="PF13548">
    <property type="entry name" value="DUF4126"/>
    <property type="match status" value="1"/>
</dbReference>
<reference evidence="3" key="1">
    <citation type="submission" date="2023-07" db="EMBL/GenBank/DDBJ databases">
        <title>Brevundimonas soil sp. nov., isolated from the soil of chemical plant.</title>
        <authorList>
            <person name="Wu N."/>
        </authorList>
    </citation>
    <scope>NUCLEOTIDE SEQUENCE</scope>
    <source>
        <strain evidence="3">XZ-24</strain>
    </source>
</reference>
<keyword evidence="4" id="KW-1185">Reference proteome</keyword>
<sequence>MPEFDWPQWMQFMDWTAAANQAGEAAGPLQVWILPILLGLGLASATGFRTFLPMLLLGVAARFELFGIRLNEQAEWLVSDIALFGLGAAAVLEFAADKIPVLDHGLNAVGLVARPIAAAIAVGGVFWALDPGAAALAGVIVGAPTALAFAGVQGGARMASSGASAGLANPLVSVLEDVLTVMVVLLAFLAPVLIPVVLIALAVVVFRISRALRRRARRKREEAGRSAPAGSAA</sequence>
<keyword evidence="1" id="KW-0812">Transmembrane</keyword>
<feature type="transmembrane region" description="Helical" evidence="1">
    <location>
        <begin position="136"/>
        <end position="159"/>
    </location>
</feature>
<accession>A0ABT8SMS8</accession>
<feature type="transmembrane region" description="Helical" evidence="1">
    <location>
        <begin position="77"/>
        <end position="96"/>
    </location>
</feature>
<feature type="transmembrane region" description="Helical" evidence="1">
    <location>
        <begin position="108"/>
        <end position="129"/>
    </location>
</feature>
<feature type="transmembrane region" description="Helical" evidence="1">
    <location>
        <begin position="179"/>
        <end position="208"/>
    </location>
</feature>
<dbReference type="Proteomes" id="UP001169063">
    <property type="component" value="Unassembled WGS sequence"/>
</dbReference>
<evidence type="ECO:0000313" key="4">
    <source>
        <dbReference type="Proteomes" id="UP001169063"/>
    </source>
</evidence>
<protein>
    <submittedName>
        <fullName evidence="3">DUF4126 domain-containing protein</fullName>
    </submittedName>
</protein>
<evidence type="ECO:0000259" key="2">
    <source>
        <dbReference type="Pfam" id="PF13548"/>
    </source>
</evidence>
<evidence type="ECO:0000313" key="3">
    <source>
        <dbReference type="EMBL" id="MDO1559874.1"/>
    </source>
</evidence>
<feature type="transmembrane region" description="Helical" evidence="1">
    <location>
        <begin position="32"/>
        <end position="57"/>
    </location>
</feature>
<evidence type="ECO:0000256" key="1">
    <source>
        <dbReference type="SAM" id="Phobius"/>
    </source>
</evidence>